<dbReference type="RefSeq" id="WP_048888846.1">
    <property type="nucleotide sequence ID" value="NZ_LFEJ01000030.1"/>
</dbReference>
<protein>
    <submittedName>
        <fullName evidence="5">AraC family transcriptional regulator</fullName>
    </submittedName>
</protein>
<dbReference type="Pfam" id="PF12833">
    <property type="entry name" value="HTH_18"/>
    <property type="match status" value="1"/>
</dbReference>
<dbReference type="Proteomes" id="UP000037315">
    <property type="component" value="Unassembled WGS sequence"/>
</dbReference>
<dbReference type="PANTHER" id="PTHR46796:SF7">
    <property type="entry name" value="ARAC FAMILY TRANSCRIPTIONAL REGULATOR"/>
    <property type="match status" value="1"/>
</dbReference>
<evidence type="ECO:0000313" key="6">
    <source>
        <dbReference type="Proteomes" id="UP000037315"/>
    </source>
</evidence>
<dbReference type="PRINTS" id="PR00032">
    <property type="entry name" value="HTHARAC"/>
</dbReference>
<evidence type="ECO:0000256" key="1">
    <source>
        <dbReference type="ARBA" id="ARBA00023015"/>
    </source>
</evidence>
<comment type="caution">
    <text evidence="5">The sequence shown here is derived from an EMBL/GenBank/DDBJ whole genome shotgun (WGS) entry which is preliminary data.</text>
</comment>
<sequence length="302" mass="32422">MDTLSQLIALLAPHGAVDQHCRFAGHWEADHPQTPAGVMPWHAILAGEALLETNVQTMRVKAGDVLLLPHGSPHLLSSLERQGALATKTRRHNGTLTEVMTEGEGGELELLCGEFHFGVNGALLFDGAGGVVRVETAARDDCHSLRALLAMLGEESLSDKPGAAAIVRELTATFLTLLLRALLHENAPGMLALLADKRLAPAVAAVFSEPAAPWTLEGLAERCFLSRATFARHFASRYAVTPQAWLTQVRMALAARLLANGDMAVGRVAEECGYQTQAAFTRAFKSCYAVTPGQFRLREEAA</sequence>
<dbReference type="SMART" id="SM00342">
    <property type="entry name" value="HTH_ARAC"/>
    <property type="match status" value="1"/>
</dbReference>
<evidence type="ECO:0000256" key="3">
    <source>
        <dbReference type="ARBA" id="ARBA00023163"/>
    </source>
</evidence>
<dbReference type="GO" id="GO:0043565">
    <property type="term" value="F:sequence-specific DNA binding"/>
    <property type="evidence" value="ECO:0007669"/>
    <property type="project" value="InterPro"/>
</dbReference>
<dbReference type="GO" id="GO:0003700">
    <property type="term" value="F:DNA-binding transcription factor activity"/>
    <property type="evidence" value="ECO:0007669"/>
    <property type="project" value="InterPro"/>
</dbReference>
<proteinExistence type="predicted"/>
<dbReference type="InterPro" id="IPR032783">
    <property type="entry name" value="AraC_lig"/>
</dbReference>
<feature type="domain" description="HTH araC/xylS-type" evidence="4">
    <location>
        <begin position="197"/>
        <end position="298"/>
    </location>
</feature>
<dbReference type="InterPro" id="IPR020449">
    <property type="entry name" value="Tscrpt_reg_AraC-type_HTH"/>
</dbReference>
<evidence type="ECO:0000256" key="2">
    <source>
        <dbReference type="ARBA" id="ARBA00023125"/>
    </source>
</evidence>
<evidence type="ECO:0000259" key="4">
    <source>
        <dbReference type="PROSITE" id="PS01124"/>
    </source>
</evidence>
<dbReference type="InterPro" id="IPR018062">
    <property type="entry name" value="HTH_AraC-typ_CS"/>
</dbReference>
<dbReference type="InterPro" id="IPR018060">
    <property type="entry name" value="HTH_AraC"/>
</dbReference>
<dbReference type="OrthoDB" id="9783876at2"/>
<dbReference type="STRING" id="1121863.GCA_000621185_01355"/>
<accession>A0A0J8VGN2</accession>
<organism evidence="5 6">
    <name type="scientific">Franconibacter pulveris</name>
    <dbReference type="NCBI Taxonomy" id="435910"/>
    <lineage>
        <taxon>Bacteria</taxon>
        <taxon>Pseudomonadati</taxon>
        <taxon>Pseudomonadota</taxon>
        <taxon>Gammaproteobacteria</taxon>
        <taxon>Enterobacterales</taxon>
        <taxon>Enterobacteriaceae</taxon>
        <taxon>Franconibacter</taxon>
    </lineage>
</organism>
<dbReference type="PANTHER" id="PTHR46796">
    <property type="entry name" value="HTH-TYPE TRANSCRIPTIONAL ACTIVATOR RHAS-RELATED"/>
    <property type="match status" value="1"/>
</dbReference>
<keyword evidence="1" id="KW-0805">Transcription regulation</keyword>
<gene>
    <name evidence="5" type="ORF">ACH50_22500</name>
</gene>
<dbReference type="PATRIC" id="fig|1656095.3.peg.2113"/>
<dbReference type="Gene3D" id="1.10.10.60">
    <property type="entry name" value="Homeodomain-like"/>
    <property type="match status" value="2"/>
</dbReference>
<name>A0A0J8VGN2_9ENTR</name>
<keyword evidence="3" id="KW-0804">Transcription</keyword>
<dbReference type="SUPFAM" id="SSF46689">
    <property type="entry name" value="Homeodomain-like"/>
    <property type="match status" value="2"/>
</dbReference>
<reference evidence="5 6" key="1">
    <citation type="submission" date="2015-06" db="EMBL/GenBank/DDBJ databases">
        <title>Genome sequencing of Cronobacter sp. strain DJ34 isolated from petroleum contaminated sludge of Duliajan Oil Fields, Assam, India.</title>
        <authorList>
            <person name="Pal S."/>
            <person name="Banerjee T.D."/>
            <person name="Roy A."/>
            <person name="Sar P."/>
            <person name="Kazy S.K."/>
        </authorList>
    </citation>
    <scope>NUCLEOTIDE SEQUENCE [LARGE SCALE GENOMIC DNA]</scope>
    <source>
        <strain evidence="5 6">DJ34</strain>
    </source>
</reference>
<dbReference type="EMBL" id="LFEJ01000030">
    <property type="protein sequence ID" value="KMV32386.1"/>
    <property type="molecule type" value="Genomic_DNA"/>
</dbReference>
<dbReference type="InterPro" id="IPR050204">
    <property type="entry name" value="AraC_XylS_family_regulators"/>
</dbReference>
<evidence type="ECO:0000313" key="5">
    <source>
        <dbReference type="EMBL" id="KMV32386.1"/>
    </source>
</evidence>
<keyword evidence="6" id="KW-1185">Reference proteome</keyword>
<dbReference type="PROSITE" id="PS00041">
    <property type="entry name" value="HTH_ARAC_FAMILY_1"/>
    <property type="match status" value="2"/>
</dbReference>
<dbReference type="Pfam" id="PF12852">
    <property type="entry name" value="Cupin_6"/>
    <property type="match status" value="1"/>
</dbReference>
<keyword evidence="2" id="KW-0238">DNA-binding</keyword>
<dbReference type="InterPro" id="IPR009057">
    <property type="entry name" value="Homeodomain-like_sf"/>
</dbReference>
<dbReference type="AlphaFoldDB" id="A0A0J8VGN2"/>
<dbReference type="PROSITE" id="PS01124">
    <property type="entry name" value="HTH_ARAC_FAMILY_2"/>
    <property type="match status" value="1"/>
</dbReference>